<dbReference type="InterPro" id="IPR029266">
    <property type="entry name" value="FAM217"/>
</dbReference>
<accession>A0A3Q2Y567</accession>
<dbReference type="Pfam" id="PF15344">
    <property type="entry name" value="FAM217"/>
    <property type="match status" value="1"/>
</dbReference>
<evidence type="ECO:0000256" key="1">
    <source>
        <dbReference type="SAM" id="MobiDB-lite"/>
    </source>
</evidence>
<dbReference type="Ensembl" id="ENSHCOT00000019897.1">
    <property type="protein sequence ID" value="ENSHCOP00000012754.1"/>
    <property type="gene ID" value="ENSHCOG00000015829.1"/>
</dbReference>
<dbReference type="AlphaFoldDB" id="A0A3Q2Y567"/>
<reference evidence="2" key="2">
    <citation type="submission" date="2025-09" db="UniProtKB">
        <authorList>
            <consortium name="Ensembl"/>
        </authorList>
    </citation>
    <scope>IDENTIFICATION</scope>
</reference>
<dbReference type="PANTHER" id="PTHR22145">
    <property type="entry name" value="SI:CH211-266K22.6"/>
    <property type="match status" value="1"/>
</dbReference>
<protein>
    <submittedName>
        <fullName evidence="2">Uncharacterized protein</fullName>
    </submittedName>
</protein>
<reference evidence="2" key="1">
    <citation type="submission" date="2025-08" db="UniProtKB">
        <authorList>
            <consortium name="Ensembl"/>
        </authorList>
    </citation>
    <scope>IDENTIFICATION</scope>
</reference>
<evidence type="ECO:0000313" key="3">
    <source>
        <dbReference type="Proteomes" id="UP000264820"/>
    </source>
</evidence>
<dbReference type="GeneTree" id="ENSGT00940000154543"/>
<sequence length="380" mass="43353">MDPVIQQFAHHCRHRQQKHCGSRKSRDTVDDISVEEGHSDSDLSDSERHSVLPSGGVPPKLELRPEVIQTRNCPSPGIRPREQRLIRYDFPDFLPPPFNSWTVSQLSVFYNTEHRGAVRHRPVSPLERYLERLLELEWQQFQTIQEEGGIPTCQRTCHTFSSCLSSPKCFLQCQRAFPLTFLSSLASHSAKFQYCPCVQLQIRSTSRCVVSCCATDNHQSLGPLLGNRSTMFFPKRSYSESRVHLKNSSAFRPPRLSSPVRTNNSHMRRMEALGNIRNPIQVAKHKPARSPSTSRERRGHEVACNRTGRIRRSVSEHRKSGAEIQTAFERPIRGSECRKKGGTRQKAVPKEQEIKPDAVNAIKDNLPGSKYSEINRLKQV</sequence>
<evidence type="ECO:0000313" key="2">
    <source>
        <dbReference type="Ensembl" id="ENSHCOP00000012754.1"/>
    </source>
</evidence>
<dbReference type="Proteomes" id="UP000264820">
    <property type="component" value="Unplaced"/>
</dbReference>
<feature type="region of interest" description="Disordered" evidence="1">
    <location>
        <begin position="16"/>
        <end position="61"/>
    </location>
</feature>
<feature type="compositionally biased region" description="Basic and acidic residues" evidence="1">
    <location>
        <begin position="24"/>
        <end position="50"/>
    </location>
</feature>
<name>A0A3Q2Y567_HIPCM</name>
<keyword evidence="3" id="KW-1185">Reference proteome</keyword>
<dbReference type="PANTHER" id="PTHR22145:SF2">
    <property type="entry name" value="SI:CH211-266K22.6"/>
    <property type="match status" value="1"/>
</dbReference>
<proteinExistence type="predicted"/>
<organism evidence="2 3">
    <name type="scientific">Hippocampus comes</name>
    <name type="common">Tiger tail seahorse</name>
    <dbReference type="NCBI Taxonomy" id="109280"/>
    <lineage>
        <taxon>Eukaryota</taxon>
        <taxon>Metazoa</taxon>
        <taxon>Chordata</taxon>
        <taxon>Craniata</taxon>
        <taxon>Vertebrata</taxon>
        <taxon>Euteleostomi</taxon>
        <taxon>Actinopterygii</taxon>
        <taxon>Neopterygii</taxon>
        <taxon>Teleostei</taxon>
        <taxon>Neoteleostei</taxon>
        <taxon>Acanthomorphata</taxon>
        <taxon>Syngnathiaria</taxon>
        <taxon>Syngnathiformes</taxon>
        <taxon>Syngnathoidei</taxon>
        <taxon>Syngnathidae</taxon>
        <taxon>Hippocampus</taxon>
    </lineage>
</organism>
<dbReference type="STRING" id="109280.ENSHCOP00000012754"/>